<dbReference type="STRING" id="47428.A0A284RU92"/>
<dbReference type="PANTHER" id="PTHR47534">
    <property type="entry name" value="YALI0E05731P"/>
    <property type="match status" value="1"/>
</dbReference>
<organism evidence="2 3">
    <name type="scientific">Armillaria ostoyae</name>
    <name type="common">Armillaria root rot fungus</name>
    <dbReference type="NCBI Taxonomy" id="47428"/>
    <lineage>
        <taxon>Eukaryota</taxon>
        <taxon>Fungi</taxon>
        <taxon>Dikarya</taxon>
        <taxon>Basidiomycota</taxon>
        <taxon>Agaricomycotina</taxon>
        <taxon>Agaricomycetes</taxon>
        <taxon>Agaricomycetidae</taxon>
        <taxon>Agaricales</taxon>
        <taxon>Marasmiineae</taxon>
        <taxon>Physalacriaceae</taxon>
        <taxon>Armillaria</taxon>
    </lineage>
</organism>
<sequence>MPDLATAKESNSKFSPSSIPVAVVVGGNSGIGEAIVKAIARYTGGKVHLIIISRNRTTAENILTSLPTATAEDGKPVLREFMFCDAELMENIKTTAADLSARLTKINFLVLSAGYADLWSGRQETAEGIDKLLGLRYYSRFKYIYELLPLLRNAKEAGEDASVLSVLASGMGRAIDVNDLGLKHSYQAYKAMLVSGSYNDIMVEVRLVFSSNFPLPLYHSQEFAKRNPDISFTHIYPGLVNTPGTRPTHWALRLFSPLISLLVWLAAFSPEESAEYMLFALFDGEKGFFHRSSKGDDLGMKGYPFTEEEKKAVWDHSVAVTRCA</sequence>
<dbReference type="OrthoDB" id="2898509at2759"/>
<dbReference type="OMA" id="SFIHKYP"/>
<dbReference type="InterPro" id="IPR002347">
    <property type="entry name" value="SDR_fam"/>
</dbReference>
<gene>
    <name evidence="2" type="ORF">ARMOST_15757</name>
</gene>
<keyword evidence="3" id="KW-1185">Reference proteome</keyword>
<dbReference type="GO" id="GO:0016491">
    <property type="term" value="F:oxidoreductase activity"/>
    <property type="evidence" value="ECO:0007669"/>
    <property type="project" value="UniProtKB-KW"/>
</dbReference>
<protein>
    <recommendedName>
        <fullName evidence="4">NAD(P)-binding protein</fullName>
    </recommendedName>
</protein>
<dbReference type="EMBL" id="FUEG01000016">
    <property type="protein sequence ID" value="SJL12334.1"/>
    <property type="molecule type" value="Genomic_DNA"/>
</dbReference>
<evidence type="ECO:0000313" key="3">
    <source>
        <dbReference type="Proteomes" id="UP000219338"/>
    </source>
</evidence>
<dbReference type="Pfam" id="PF00106">
    <property type="entry name" value="adh_short"/>
    <property type="match status" value="1"/>
</dbReference>
<dbReference type="InterPro" id="IPR052228">
    <property type="entry name" value="Sec_Metab_Biosynth_Oxidored"/>
</dbReference>
<name>A0A284RU92_ARMOS</name>
<dbReference type="Gene3D" id="3.40.50.720">
    <property type="entry name" value="NAD(P)-binding Rossmann-like Domain"/>
    <property type="match status" value="1"/>
</dbReference>
<evidence type="ECO:0000313" key="2">
    <source>
        <dbReference type="EMBL" id="SJL12334.1"/>
    </source>
</evidence>
<dbReference type="PRINTS" id="PR00081">
    <property type="entry name" value="GDHRDH"/>
</dbReference>
<evidence type="ECO:0008006" key="4">
    <source>
        <dbReference type="Google" id="ProtNLM"/>
    </source>
</evidence>
<dbReference type="Proteomes" id="UP000219338">
    <property type="component" value="Unassembled WGS sequence"/>
</dbReference>
<accession>A0A284RU92</accession>
<dbReference type="AlphaFoldDB" id="A0A284RU92"/>
<keyword evidence="1" id="KW-0560">Oxidoreductase</keyword>
<evidence type="ECO:0000256" key="1">
    <source>
        <dbReference type="ARBA" id="ARBA00023002"/>
    </source>
</evidence>
<proteinExistence type="predicted"/>
<dbReference type="PANTHER" id="PTHR47534:SF3">
    <property type="entry name" value="ALCOHOL DEHYDROGENASE-LIKE C-TERMINAL DOMAIN-CONTAINING PROTEIN"/>
    <property type="match status" value="1"/>
</dbReference>
<dbReference type="SUPFAM" id="SSF51735">
    <property type="entry name" value="NAD(P)-binding Rossmann-fold domains"/>
    <property type="match status" value="1"/>
</dbReference>
<reference evidence="3" key="1">
    <citation type="journal article" date="2017" name="Nat. Ecol. Evol.">
        <title>Genome expansion and lineage-specific genetic innovations in the forest pathogenic fungi Armillaria.</title>
        <authorList>
            <person name="Sipos G."/>
            <person name="Prasanna A.N."/>
            <person name="Walter M.C."/>
            <person name="O'Connor E."/>
            <person name="Balint B."/>
            <person name="Krizsan K."/>
            <person name="Kiss B."/>
            <person name="Hess J."/>
            <person name="Varga T."/>
            <person name="Slot J."/>
            <person name="Riley R."/>
            <person name="Boka B."/>
            <person name="Rigling D."/>
            <person name="Barry K."/>
            <person name="Lee J."/>
            <person name="Mihaltcheva S."/>
            <person name="LaButti K."/>
            <person name="Lipzen A."/>
            <person name="Waldron R."/>
            <person name="Moloney N.M."/>
            <person name="Sperisen C."/>
            <person name="Kredics L."/>
            <person name="Vagvoelgyi C."/>
            <person name="Patrignani A."/>
            <person name="Fitzpatrick D."/>
            <person name="Nagy I."/>
            <person name="Doyle S."/>
            <person name="Anderson J.B."/>
            <person name="Grigoriev I.V."/>
            <person name="Gueldener U."/>
            <person name="Muensterkoetter M."/>
            <person name="Nagy L.G."/>
        </authorList>
    </citation>
    <scope>NUCLEOTIDE SEQUENCE [LARGE SCALE GENOMIC DNA]</scope>
    <source>
        <strain evidence="3">C18/9</strain>
    </source>
</reference>
<dbReference type="InterPro" id="IPR036291">
    <property type="entry name" value="NAD(P)-bd_dom_sf"/>
</dbReference>